<name>A0A0M0KGF7_ALKHA</name>
<evidence type="ECO:0000313" key="3">
    <source>
        <dbReference type="EMBL" id="KOO37906.1"/>
    </source>
</evidence>
<dbReference type="Pfam" id="PF00534">
    <property type="entry name" value="Glycos_transf_1"/>
    <property type="match status" value="1"/>
</dbReference>
<dbReference type="Pfam" id="PF13439">
    <property type="entry name" value="Glyco_transf_4"/>
    <property type="match status" value="1"/>
</dbReference>
<dbReference type="InterPro" id="IPR028098">
    <property type="entry name" value="Glyco_trans_4-like_N"/>
</dbReference>
<reference evidence="3" key="1">
    <citation type="submission" date="2015-08" db="EMBL/GenBank/DDBJ databases">
        <title>Complete DNA Sequence of Pseudomonas syringae pv. actinidiae, the Causal Agent of Kiwifruit Canker Disease.</title>
        <authorList>
            <person name="Rikkerink E.H.A."/>
            <person name="Fineran P.C."/>
        </authorList>
    </citation>
    <scope>NUCLEOTIDE SEQUENCE</scope>
    <source>
        <strain evidence="3">DSM 13666</strain>
    </source>
</reference>
<organism evidence="3">
    <name type="scientific">Halalkalibacterium halodurans</name>
    <name type="common">Bacillus halodurans</name>
    <dbReference type="NCBI Taxonomy" id="86665"/>
    <lineage>
        <taxon>Bacteria</taxon>
        <taxon>Bacillati</taxon>
        <taxon>Bacillota</taxon>
        <taxon>Bacilli</taxon>
        <taxon>Bacillales</taxon>
        <taxon>Bacillaceae</taxon>
        <taxon>Halalkalibacterium (ex Joshi et al. 2022)</taxon>
    </lineage>
</organism>
<feature type="domain" description="Glycosyl transferase family 1" evidence="1">
    <location>
        <begin position="222"/>
        <end position="379"/>
    </location>
</feature>
<dbReference type="InterPro" id="IPR001296">
    <property type="entry name" value="Glyco_trans_1"/>
</dbReference>
<dbReference type="EMBL" id="LILD01000001">
    <property type="protein sequence ID" value="KOO37906.1"/>
    <property type="molecule type" value="Genomic_DNA"/>
</dbReference>
<accession>A0A0M0KGF7</accession>
<gene>
    <name evidence="3" type="ORF">AMD02_02855</name>
</gene>
<sequence>MKILIVSYYPNPALGGVWRIVSQLKVMLEDLGHEVDILSQDPNVTKYRIFGRKLEVSKSELSPMIEKVLKSYPVLQSNSWLFNAEINRYCLELSALYYTIDHYDLIHTQDVIAARSINRIKPKHIPLITSIHGYLSGAIFYHLKTMHRQKTEEQIKKLVEYKYHRALEHIGIHSSDFIHTDSKWMRNLLIDQYGVSPQKIFTFPYGMDVDQFTSQTGEVTVTKNKKVILFTGRLVYLKGVELLIDALAKLRQERSDWECWILGEGPLQKELQEKCKRLYLTDDVKFLGVAHNVVDYLKQADLFIHPSLQDNQPYSVMEAELLGVPVIVSDASGLPEMVIDGKTGFIIPSGNSEQIYNKIKYLLENEEKRKEMAKHAKEWAIEQWQVNKMRNKYLDMYNQVLEKNK</sequence>
<dbReference type="Gene3D" id="3.40.50.2000">
    <property type="entry name" value="Glycogen Phosphorylase B"/>
    <property type="match status" value="2"/>
</dbReference>
<keyword evidence="3" id="KW-0808">Transferase</keyword>
<comment type="caution">
    <text evidence="3">The sequence shown here is derived from an EMBL/GenBank/DDBJ whole genome shotgun (WGS) entry which is preliminary data.</text>
</comment>
<dbReference type="SUPFAM" id="SSF53756">
    <property type="entry name" value="UDP-Glycosyltransferase/glycogen phosphorylase"/>
    <property type="match status" value="1"/>
</dbReference>
<dbReference type="RefSeq" id="WP_053430395.1">
    <property type="nucleotide sequence ID" value="NZ_CP040441.1"/>
</dbReference>
<dbReference type="PANTHER" id="PTHR45947:SF3">
    <property type="entry name" value="SULFOQUINOVOSYL TRANSFERASE SQD2"/>
    <property type="match status" value="1"/>
</dbReference>
<dbReference type="PATRIC" id="fig|136160.3.peg.802"/>
<evidence type="ECO:0000259" key="1">
    <source>
        <dbReference type="Pfam" id="PF00534"/>
    </source>
</evidence>
<dbReference type="GO" id="GO:0016757">
    <property type="term" value="F:glycosyltransferase activity"/>
    <property type="evidence" value="ECO:0007669"/>
    <property type="project" value="InterPro"/>
</dbReference>
<dbReference type="InterPro" id="IPR050194">
    <property type="entry name" value="Glycosyltransferase_grp1"/>
</dbReference>
<dbReference type="PANTHER" id="PTHR45947">
    <property type="entry name" value="SULFOQUINOVOSYL TRANSFERASE SQD2"/>
    <property type="match status" value="1"/>
</dbReference>
<proteinExistence type="predicted"/>
<dbReference type="AlphaFoldDB" id="A0A0M0KGF7"/>
<feature type="domain" description="Glycosyltransferase subfamily 4-like N-terminal" evidence="2">
    <location>
        <begin position="15"/>
        <end position="210"/>
    </location>
</feature>
<protein>
    <submittedName>
        <fullName evidence="3">Glycosyl transferase family 1</fullName>
    </submittedName>
</protein>
<evidence type="ECO:0000259" key="2">
    <source>
        <dbReference type="Pfam" id="PF13439"/>
    </source>
</evidence>
<dbReference type="CDD" id="cd03801">
    <property type="entry name" value="GT4_PimA-like"/>
    <property type="match status" value="1"/>
</dbReference>
<dbReference type="GeneID" id="87598912"/>